<dbReference type="RefSeq" id="WP_114594541.1">
    <property type="nucleotide sequence ID" value="NZ_CP031166.1"/>
</dbReference>
<geneLocation type="plasmid" evidence="2">
    <name>pedy32-46i</name>
</geneLocation>
<reference evidence="1 2" key="1">
    <citation type="submission" date="2018-09" db="EMBL/GenBank/DDBJ databases">
        <title>Complete genome sequence of Euzebya sp. DY32-46 isolated from seawater of Pacific Ocean.</title>
        <authorList>
            <person name="Xu L."/>
            <person name="Wu Y.-H."/>
            <person name="Xu X.-W."/>
        </authorList>
    </citation>
    <scope>NUCLEOTIDE SEQUENCE [LARGE SCALE GENOMIC DNA]</scope>
    <source>
        <strain evidence="1 2">DY32-46</strain>
        <plasmid evidence="2">pedy32-46i</plasmid>
    </source>
</reference>
<proteinExistence type="predicted"/>
<evidence type="ECO:0000313" key="1">
    <source>
        <dbReference type="EMBL" id="AXV09938.1"/>
    </source>
</evidence>
<accession>A0A346Y641</accession>
<dbReference type="EMBL" id="CP031166">
    <property type="protein sequence ID" value="AXV09938.1"/>
    <property type="molecule type" value="Genomic_DNA"/>
</dbReference>
<sequence length="88" mass="9455">MPNNPADADDRLAVPDHAIHRMDFESVAQRRTDGGVDCFVYLSGEVVWASTGHAAEEFPAGLDDAAGWAGKAYAKRLADLVDRAGRGR</sequence>
<name>A0A346Y641_9ACTN</name>
<protein>
    <submittedName>
        <fullName evidence="1">Uncharacterized protein</fullName>
    </submittedName>
</protein>
<keyword evidence="1" id="KW-0614">Plasmid</keyword>
<dbReference type="AlphaFoldDB" id="A0A346Y641"/>
<keyword evidence="2" id="KW-1185">Reference proteome</keyword>
<evidence type="ECO:0000313" key="2">
    <source>
        <dbReference type="Proteomes" id="UP000264006"/>
    </source>
</evidence>
<dbReference type="KEGG" id="euz:DVS28_b0168"/>
<gene>
    <name evidence="1" type="ORF">DVS28_b0168</name>
</gene>
<dbReference type="Proteomes" id="UP000264006">
    <property type="component" value="Plasmid pEDY32-46I"/>
</dbReference>
<organism evidence="1 2">
    <name type="scientific">Euzebya pacifica</name>
    <dbReference type="NCBI Taxonomy" id="1608957"/>
    <lineage>
        <taxon>Bacteria</taxon>
        <taxon>Bacillati</taxon>
        <taxon>Actinomycetota</taxon>
        <taxon>Nitriliruptoria</taxon>
        <taxon>Euzebyales</taxon>
    </lineage>
</organism>